<dbReference type="AlphaFoldDB" id="W2N2I0"/>
<name>W2N2I0_PHYNI</name>
<accession>W2N2I0</accession>
<evidence type="ECO:0000313" key="2">
    <source>
        <dbReference type="EMBL" id="ETM41924.1"/>
    </source>
</evidence>
<dbReference type="EMBL" id="KI693910">
    <property type="protein sequence ID" value="ETM41924.1"/>
    <property type="molecule type" value="Genomic_DNA"/>
</dbReference>
<protein>
    <submittedName>
        <fullName evidence="2">Uncharacterized protein</fullName>
    </submittedName>
</protein>
<reference evidence="1" key="1">
    <citation type="submission" date="2013-11" db="EMBL/GenBank/DDBJ databases">
        <title>The Genome Sequence of Phytophthora parasitica CHvinca01.</title>
        <authorList>
            <consortium name="The Broad Institute Genomics Platform"/>
            <person name="Russ C."/>
            <person name="Tyler B."/>
            <person name="Panabieres F."/>
            <person name="Shan W."/>
            <person name="Tripathy S."/>
            <person name="Grunwald N."/>
            <person name="Machado M."/>
            <person name="Johnson C.S."/>
            <person name="Arredondo F."/>
            <person name="Hong C."/>
            <person name="Coffey M."/>
            <person name="Young S.K."/>
            <person name="Zeng Q."/>
            <person name="Gargeya S."/>
            <person name="Fitzgerald M."/>
            <person name="Abouelleil A."/>
            <person name="Alvarado L."/>
            <person name="Chapman S.B."/>
            <person name="Gainer-Dewar J."/>
            <person name="Goldberg J."/>
            <person name="Griggs A."/>
            <person name="Gujja S."/>
            <person name="Hansen M."/>
            <person name="Howarth C."/>
            <person name="Imamovic A."/>
            <person name="Ireland A."/>
            <person name="Larimer J."/>
            <person name="McCowan C."/>
            <person name="Murphy C."/>
            <person name="Pearson M."/>
            <person name="Poon T.W."/>
            <person name="Priest M."/>
            <person name="Roberts A."/>
            <person name="Saif S."/>
            <person name="Shea T."/>
            <person name="Sykes S."/>
            <person name="Wortman J."/>
            <person name="Nusbaum C."/>
            <person name="Birren B."/>
        </authorList>
    </citation>
    <scope>NUCLEOTIDE SEQUENCE [LARGE SCALE GENOMIC DNA]</scope>
    <source>
        <strain evidence="1">CHvinca01</strain>
    </source>
</reference>
<dbReference type="Proteomes" id="UP000054532">
    <property type="component" value="Unassembled WGS sequence"/>
</dbReference>
<organism evidence="2">
    <name type="scientific">Phytophthora nicotianae</name>
    <name type="common">Potato buckeye rot agent</name>
    <name type="synonym">Phytophthora parasitica</name>
    <dbReference type="NCBI Taxonomy" id="4792"/>
    <lineage>
        <taxon>Eukaryota</taxon>
        <taxon>Sar</taxon>
        <taxon>Stramenopiles</taxon>
        <taxon>Oomycota</taxon>
        <taxon>Peronosporomycetes</taxon>
        <taxon>Peronosporales</taxon>
        <taxon>Peronosporaceae</taxon>
        <taxon>Phytophthora</taxon>
    </lineage>
</organism>
<sequence>MQCQERTGWLPIEWICESQTATHVSPFHVHEPGVYSIGQ</sequence>
<evidence type="ECO:0000313" key="1">
    <source>
        <dbReference type="EMBL" id="ETL88687.1"/>
    </source>
</evidence>
<proteinExistence type="predicted"/>
<dbReference type="Proteomes" id="UP000054423">
    <property type="component" value="Unassembled WGS sequence"/>
</dbReference>
<dbReference type="EMBL" id="KI680698">
    <property type="protein sequence ID" value="ETL88687.1"/>
    <property type="molecule type" value="Genomic_DNA"/>
</dbReference>
<gene>
    <name evidence="2" type="ORF">L914_12330</name>
    <name evidence="1" type="ORF">L917_12246</name>
</gene>
<reference evidence="2" key="2">
    <citation type="submission" date="2013-11" db="EMBL/GenBank/DDBJ databases">
        <title>The Genome Sequence of Phytophthora parasitica IAC_01/95.</title>
        <authorList>
            <consortium name="The Broad Institute Genomics Platform"/>
            <person name="Russ C."/>
            <person name="Tyler B."/>
            <person name="Panabieres F."/>
            <person name="Shan W."/>
            <person name="Tripathy S."/>
            <person name="Grunwald N."/>
            <person name="Machado M."/>
            <person name="Johnson C.S."/>
            <person name="Arredondo F."/>
            <person name="Hong C."/>
            <person name="Coffey M."/>
            <person name="Young S.K."/>
            <person name="Zeng Q."/>
            <person name="Gargeya S."/>
            <person name="Fitzgerald M."/>
            <person name="Abouelleil A."/>
            <person name="Alvarado L."/>
            <person name="Chapman S.B."/>
            <person name="Gainer-Dewar J."/>
            <person name="Goldberg J."/>
            <person name="Griggs A."/>
            <person name="Gujja S."/>
            <person name="Hansen M."/>
            <person name="Howarth C."/>
            <person name="Imamovic A."/>
            <person name="Ireland A."/>
            <person name="Larimer J."/>
            <person name="McCowan C."/>
            <person name="Murphy C."/>
            <person name="Pearson M."/>
            <person name="Poon T.W."/>
            <person name="Priest M."/>
            <person name="Roberts A."/>
            <person name="Saif S."/>
            <person name="Shea T."/>
            <person name="Sykes S."/>
            <person name="Wortman J."/>
            <person name="Nusbaum C."/>
            <person name="Birren B."/>
        </authorList>
    </citation>
    <scope>NUCLEOTIDE SEQUENCE [LARGE SCALE GENOMIC DNA]</scope>
    <source>
        <strain evidence="2">IAC_01/95</strain>
    </source>
</reference>